<keyword evidence="2" id="KW-1133">Transmembrane helix</keyword>
<protein>
    <submittedName>
        <fullName evidence="3">Uncharacterized protein</fullName>
    </submittedName>
</protein>
<feature type="compositionally biased region" description="Polar residues" evidence="1">
    <location>
        <begin position="210"/>
        <end position="222"/>
    </location>
</feature>
<gene>
    <name evidence="3" type="ORF">LHA26_16815</name>
</gene>
<keyword evidence="4" id="KW-1185">Reference proteome</keyword>
<organism evidence="3 4">
    <name type="scientific">Sphingomonas morindae</name>
    <dbReference type="NCBI Taxonomy" id="1541170"/>
    <lineage>
        <taxon>Bacteria</taxon>
        <taxon>Pseudomonadati</taxon>
        <taxon>Pseudomonadota</taxon>
        <taxon>Alphaproteobacteria</taxon>
        <taxon>Sphingomonadales</taxon>
        <taxon>Sphingomonadaceae</taxon>
        <taxon>Sphingomonas</taxon>
    </lineage>
</organism>
<dbReference type="RefSeq" id="WP_252166713.1">
    <property type="nucleotide sequence ID" value="NZ_CP084930.1"/>
</dbReference>
<accession>A0ABY4X7J6</accession>
<feature type="transmembrane region" description="Helical" evidence="2">
    <location>
        <begin position="28"/>
        <end position="47"/>
    </location>
</feature>
<evidence type="ECO:0000313" key="4">
    <source>
        <dbReference type="Proteomes" id="UP001056937"/>
    </source>
</evidence>
<keyword evidence="2" id="KW-0472">Membrane</keyword>
<sequence>MSELPAQVEVWKKIIDVQQHFNDLELRIRNFALIVTGAFIGLGGYAIKDGGFARVLGFHISVAGLVVSCSLLPLLAFYLMDRLWYHRLLDGAVKAATPVETRLRELGLTVDLGAEISRASPFEVRGRKVRSKHKMDWFYGIIAAGIVLLSAILAFGVKASPLPDFTGTPVSGQPPHAGVEAAAPASAQPSRDRITTPTATGGAIVPLAAQASTGQRSTSSAHVQPDHQPQPRAPSSAR</sequence>
<feature type="transmembrane region" description="Helical" evidence="2">
    <location>
        <begin position="137"/>
        <end position="157"/>
    </location>
</feature>
<evidence type="ECO:0000256" key="2">
    <source>
        <dbReference type="SAM" id="Phobius"/>
    </source>
</evidence>
<feature type="region of interest" description="Disordered" evidence="1">
    <location>
        <begin position="167"/>
        <end position="238"/>
    </location>
</feature>
<name>A0ABY4X7J6_9SPHN</name>
<reference evidence="3" key="1">
    <citation type="journal article" date="2022" name="Toxins">
        <title>Genomic Analysis of Sphingopyxis sp. USTB-05 for Biodegrading Cyanobacterial Hepatotoxins.</title>
        <authorList>
            <person name="Liu C."/>
            <person name="Xu Q."/>
            <person name="Zhao Z."/>
            <person name="Zhang H."/>
            <person name="Liu X."/>
            <person name="Yin C."/>
            <person name="Liu Y."/>
            <person name="Yan H."/>
        </authorList>
    </citation>
    <scope>NUCLEOTIDE SEQUENCE</scope>
    <source>
        <strain evidence="3">NBD5</strain>
    </source>
</reference>
<feature type="transmembrane region" description="Helical" evidence="2">
    <location>
        <begin position="59"/>
        <end position="79"/>
    </location>
</feature>
<evidence type="ECO:0000313" key="3">
    <source>
        <dbReference type="EMBL" id="USI72903.1"/>
    </source>
</evidence>
<dbReference type="Proteomes" id="UP001056937">
    <property type="component" value="Chromosome 1"/>
</dbReference>
<dbReference type="EMBL" id="CP084930">
    <property type="protein sequence ID" value="USI72903.1"/>
    <property type="molecule type" value="Genomic_DNA"/>
</dbReference>
<evidence type="ECO:0000256" key="1">
    <source>
        <dbReference type="SAM" id="MobiDB-lite"/>
    </source>
</evidence>
<keyword evidence="2" id="KW-0812">Transmembrane</keyword>
<proteinExistence type="predicted"/>